<accession>A0A8T1X9I7</accession>
<gene>
    <name evidence="14" type="ORF">PHYBOEH_003558</name>
</gene>
<evidence type="ECO:0000259" key="13">
    <source>
        <dbReference type="Pfam" id="PF13733"/>
    </source>
</evidence>
<dbReference type="AlphaFoldDB" id="A0A8T1X9I7"/>
<reference evidence="14" key="1">
    <citation type="submission" date="2021-02" db="EMBL/GenBank/DDBJ databases">
        <authorList>
            <person name="Palmer J.M."/>
        </authorList>
    </citation>
    <scope>NUCLEOTIDE SEQUENCE</scope>
    <source>
        <strain evidence="14">SCRP23</strain>
    </source>
</reference>
<keyword evidence="8" id="KW-1133">Transmembrane helix</keyword>
<dbReference type="EMBL" id="JAGDFL010000020">
    <property type="protein sequence ID" value="KAG7400968.1"/>
    <property type="molecule type" value="Genomic_DNA"/>
</dbReference>
<evidence type="ECO:0000256" key="5">
    <source>
        <dbReference type="ARBA" id="ARBA00022679"/>
    </source>
</evidence>
<evidence type="ECO:0008006" key="16">
    <source>
        <dbReference type="Google" id="ProtNLM"/>
    </source>
</evidence>
<keyword evidence="15" id="KW-1185">Reference proteome</keyword>
<evidence type="ECO:0000256" key="1">
    <source>
        <dbReference type="ARBA" id="ARBA00004606"/>
    </source>
</evidence>
<dbReference type="GO" id="GO:0005794">
    <property type="term" value="C:Golgi apparatus"/>
    <property type="evidence" value="ECO:0007669"/>
    <property type="project" value="TreeGrafter"/>
</dbReference>
<protein>
    <recommendedName>
        <fullName evidence="16">Beta-1,4-galactosyltransferase</fullName>
    </recommendedName>
</protein>
<keyword evidence="7" id="KW-0735">Signal-anchor</keyword>
<dbReference type="InterPro" id="IPR027791">
    <property type="entry name" value="Galactosyl_T_C"/>
</dbReference>
<dbReference type="OrthoDB" id="526070at2759"/>
<evidence type="ECO:0000256" key="9">
    <source>
        <dbReference type="ARBA" id="ARBA00023136"/>
    </source>
</evidence>
<evidence type="ECO:0000256" key="10">
    <source>
        <dbReference type="ARBA" id="ARBA00023180"/>
    </source>
</evidence>
<feature type="region of interest" description="Disordered" evidence="11">
    <location>
        <begin position="1"/>
        <end position="31"/>
    </location>
</feature>
<evidence type="ECO:0000259" key="12">
    <source>
        <dbReference type="Pfam" id="PF02709"/>
    </source>
</evidence>
<name>A0A8T1X9I7_9STRA</name>
<proteinExistence type="inferred from homology"/>
<evidence type="ECO:0000313" key="15">
    <source>
        <dbReference type="Proteomes" id="UP000693981"/>
    </source>
</evidence>
<feature type="compositionally biased region" description="Basic and acidic residues" evidence="11">
    <location>
        <begin position="1"/>
        <end position="14"/>
    </location>
</feature>
<evidence type="ECO:0000256" key="8">
    <source>
        <dbReference type="ARBA" id="ARBA00022989"/>
    </source>
</evidence>
<evidence type="ECO:0000256" key="6">
    <source>
        <dbReference type="ARBA" id="ARBA00022692"/>
    </source>
</evidence>
<dbReference type="PANTHER" id="PTHR19300:SF57">
    <property type="entry name" value="BETA-1,4-N-ACETYLGALACTOSAMINYLTRANSFERASE"/>
    <property type="match status" value="1"/>
</dbReference>
<dbReference type="Proteomes" id="UP000693981">
    <property type="component" value="Unassembled WGS sequence"/>
</dbReference>
<dbReference type="GO" id="GO:0016020">
    <property type="term" value="C:membrane"/>
    <property type="evidence" value="ECO:0007669"/>
    <property type="project" value="UniProtKB-SubCell"/>
</dbReference>
<feature type="compositionally biased region" description="Polar residues" evidence="11">
    <location>
        <begin position="578"/>
        <end position="587"/>
    </location>
</feature>
<keyword evidence="4" id="KW-0328">Glycosyltransferase</keyword>
<keyword evidence="6" id="KW-0812">Transmembrane</keyword>
<comment type="similarity">
    <text evidence="3">Belongs to the glycosyltransferase 7 family.</text>
</comment>
<evidence type="ECO:0000256" key="7">
    <source>
        <dbReference type="ARBA" id="ARBA00022968"/>
    </source>
</evidence>
<evidence type="ECO:0000256" key="3">
    <source>
        <dbReference type="ARBA" id="ARBA00005735"/>
    </source>
</evidence>
<feature type="domain" description="Galactosyltransferase N-terminal" evidence="13">
    <location>
        <begin position="367"/>
        <end position="417"/>
    </location>
</feature>
<dbReference type="GO" id="GO:0005975">
    <property type="term" value="P:carbohydrate metabolic process"/>
    <property type="evidence" value="ECO:0007669"/>
    <property type="project" value="InterPro"/>
</dbReference>
<feature type="compositionally biased region" description="Basic and acidic residues" evidence="11">
    <location>
        <begin position="565"/>
        <end position="577"/>
    </location>
</feature>
<keyword evidence="10" id="KW-0325">Glycoprotein</keyword>
<dbReference type="InterPro" id="IPR027995">
    <property type="entry name" value="Galactosyl_T_N"/>
</dbReference>
<dbReference type="InterPro" id="IPR003859">
    <property type="entry name" value="Galactosyl_T"/>
</dbReference>
<feature type="region of interest" description="Disordered" evidence="11">
    <location>
        <begin position="560"/>
        <end position="608"/>
    </location>
</feature>
<comment type="caution">
    <text evidence="14">The sequence shown here is derived from an EMBL/GenBank/DDBJ whole genome shotgun (WGS) entry which is preliminary data.</text>
</comment>
<comment type="pathway">
    <text evidence="2">Protein modification; protein glycosylation.</text>
</comment>
<evidence type="ECO:0000256" key="2">
    <source>
        <dbReference type="ARBA" id="ARBA00004922"/>
    </source>
</evidence>
<evidence type="ECO:0000256" key="4">
    <source>
        <dbReference type="ARBA" id="ARBA00022676"/>
    </source>
</evidence>
<dbReference type="Pfam" id="PF13733">
    <property type="entry name" value="Glyco_transf_7N"/>
    <property type="match status" value="1"/>
</dbReference>
<evidence type="ECO:0000313" key="14">
    <source>
        <dbReference type="EMBL" id="KAG7400968.1"/>
    </source>
</evidence>
<sequence length="608" mass="67687">MHRVSDHLRDRHPYMDQGFQESYDPKEDAPNDLSDEVVLNTATKLLDDDDEEVVAAACRIFINLTISNEGCALLASKIEAVTSIANMLTKQPLSSLPPPVVELIIELLASLTRVHEGTSACSRFPIISPVLSLLKKSRLYPADTIMHSAKVITNVATNDQAKREAIQFGAVEVCLKVLSKVLLDQVRCEPPSKRDDLTRCVVSAVMALSTSEDAKPRVIEFGIDPLAQCLTHSSASVRQNASIAINSACDLPRGVAPFTQRLLHEPELLVDVLGVKAVPALNKSVSSFDDEDTPAALKTLSALQQEDAPGTASRIVQTLGMVENLVKLLVDGEVPAETQREVSEVLRRMSETNPSYQKRVSKVMVNVSFHMFILEQSVDGRKFNRGKLLNAGFDMARDDYDMFIFHDVDLLPGDDLSEFYSQMPHAGPMHIARVWDRYSESSTYFGGIVAFTRQHFIKINGFPNTFWGWGGEDNELYSRVVRKKLVIQTPPSGTIRDLEKLSLNEKLAVLRTSKWKCTVKKQLLKEHHRTWKKNGLKSLNYEYVDAVAISKTCTKITVHLGPNDHWSDERSSLERPQAETTADQQNAFDAAPIATSQAPPVEQQQQQQ</sequence>
<keyword evidence="9" id="KW-0472">Membrane</keyword>
<evidence type="ECO:0000256" key="11">
    <source>
        <dbReference type="SAM" id="MobiDB-lite"/>
    </source>
</evidence>
<dbReference type="PANTHER" id="PTHR19300">
    <property type="entry name" value="BETA-1,4-GALACTOSYLTRANSFERASE"/>
    <property type="match status" value="1"/>
</dbReference>
<comment type="subcellular location">
    <subcellularLocation>
        <location evidence="1">Membrane</location>
        <topology evidence="1">Single-pass type II membrane protein</topology>
    </subcellularLocation>
</comment>
<dbReference type="GO" id="GO:0008378">
    <property type="term" value="F:galactosyltransferase activity"/>
    <property type="evidence" value="ECO:0007669"/>
    <property type="project" value="TreeGrafter"/>
</dbReference>
<keyword evidence="5" id="KW-0808">Transferase</keyword>
<feature type="domain" description="Galactosyltransferase C-terminal" evidence="12">
    <location>
        <begin position="430"/>
        <end position="494"/>
    </location>
</feature>
<organism evidence="14 15">
    <name type="scientific">Phytophthora boehmeriae</name>
    <dbReference type="NCBI Taxonomy" id="109152"/>
    <lineage>
        <taxon>Eukaryota</taxon>
        <taxon>Sar</taxon>
        <taxon>Stramenopiles</taxon>
        <taxon>Oomycota</taxon>
        <taxon>Peronosporomycetes</taxon>
        <taxon>Peronosporales</taxon>
        <taxon>Peronosporaceae</taxon>
        <taxon>Phytophthora</taxon>
    </lineage>
</organism>
<dbReference type="Pfam" id="PF02709">
    <property type="entry name" value="Glyco_transf_7C"/>
    <property type="match status" value="1"/>
</dbReference>